<dbReference type="PROSITE" id="PS51038">
    <property type="entry name" value="BAH"/>
    <property type="match status" value="1"/>
</dbReference>
<dbReference type="EMBL" id="BMAW01067818">
    <property type="protein sequence ID" value="GFT61485.1"/>
    <property type="molecule type" value="Genomic_DNA"/>
</dbReference>
<name>A0A8X6PB71_NEPPI</name>
<dbReference type="SUPFAM" id="SSF52540">
    <property type="entry name" value="P-loop containing nucleoside triphosphate hydrolases"/>
    <property type="match status" value="1"/>
</dbReference>
<evidence type="ECO:0000256" key="8">
    <source>
        <dbReference type="ARBA" id="ARBA00022842"/>
    </source>
</evidence>
<dbReference type="InterPro" id="IPR001025">
    <property type="entry name" value="BAH_dom"/>
</dbReference>
<comment type="similarity">
    <text evidence="2 11">Belongs to the ORC1 family.</text>
</comment>
<evidence type="ECO:0000256" key="6">
    <source>
        <dbReference type="ARBA" id="ARBA00022741"/>
    </source>
</evidence>
<comment type="subunit">
    <text evidence="11">ORC is composed of six subunits.</text>
</comment>
<dbReference type="SMART" id="SM01074">
    <property type="entry name" value="Cdc6_C"/>
    <property type="match status" value="1"/>
</dbReference>
<keyword evidence="6 11" id="KW-0547">Nucleotide-binding</keyword>
<dbReference type="GO" id="GO:0033314">
    <property type="term" value="P:mitotic DNA replication checkpoint signaling"/>
    <property type="evidence" value="ECO:0007669"/>
    <property type="project" value="TreeGrafter"/>
</dbReference>
<dbReference type="Gene3D" id="2.30.30.490">
    <property type="match status" value="1"/>
</dbReference>
<comment type="function">
    <text evidence="11">Component of the origin recognition complex (ORC) that binds origins of replication. DNA-binding is ATP-dependent, however specific DNA sequences that define origins of replication have not been identified so far. ORC is required to assemble the pre-replication complex necessary to initiate DNA replication.</text>
</comment>
<dbReference type="SMART" id="SM00439">
    <property type="entry name" value="BAH"/>
    <property type="match status" value="1"/>
</dbReference>
<dbReference type="GO" id="GO:0003682">
    <property type="term" value="F:chromatin binding"/>
    <property type="evidence" value="ECO:0007669"/>
    <property type="project" value="InterPro"/>
</dbReference>
<keyword evidence="10 11" id="KW-0539">Nucleus</keyword>
<dbReference type="InterPro" id="IPR054425">
    <property type="entry name" value="Cdc6_ORC1-like_ATPase_lid"/>
</dbReference>
<dbReference type="GO" id="GO:0005524">
    <property type="term" value="F:ATP binding"/>
    <property type="evidence" value="ECO:0007669"/>
    <property type="project" value="UniProtKB-KW"/>
</dbReference>
<dbReference type="InterPro" id="IPR050311">
    <property type="entry name" value="ORC1/CDC6"/>
</dbReference>
<dbReference type="CDD" id="cd00009">
    <property type="entry name" value="AAA"/>
    <property type="match status" value="1"/>
</dbReference>
<dbReference type="Pfam" id="PF00004">
    <property type="entry name" value="AAA"/>
    <property type="match status" value="1"/>
</dbReference>
<dbReference type="Pfam" id="PF22606">
    <property type="entry name" value="Cdc6-ORC-like_ATPase_lid"/>
    <property type="match status" value="1"/>
</dbReference>
<feature type="compositionally biased region" description="Polar residues" evidence="12">
    <location>
        <begin position="331"/>
        <end position="361"/>
    </location>
</feature>
<evidence type="ECO:0000256" key="9">
    <source>
        <dbReference type="ARBA" id="ARBA00023125"/>
    </source>
</evidence>
<gene>
    <name evidence="14" type="primary">ORC1</name>
    <name evidence="14" type="ORF">NPIL_689861</name>
</gene>
<protein>
    <recommendedName>
        <fullName evidence="3 11">Origin recognition complex subunit 1</fullName>
    </recommendedName>
</protein>
<dbReference type="FunFam" id="3.40.50.300:FF:000199">
    <property type="entry name" value="Origin recognition complex subunit 1"/>
    <property type="match status" value="1"/>
</dbReference>
<dbReference type="PANTHER" id="PTHR10763">
    <property type="entry name" value="CELL DIVISION CONTROL PROTEIN 6-RELATED"/>
    <property type="match status" value="1"/>
</dbReference>
<dbReference type="OrthoDB" id="6430816at2759"/>
<keyword evidence="4 11" id="KW-0235">DNA replication</keyword>
<evidence type="ECO:0000256" key="10">
    <source>
        <dbReference type="ARBA" id="ARBA00023242"/>
    </source>
</evidence>
<evidence type="ECO:0000256" key="3">
    <source>
        <dbReference type="ARBA" id="ARBA00019081"/>
    </source>
</evidence>
<dbReference type="Gene3D" id="1.10.8.60">
    <property type="match status" value="1"/>
</dbReference>
<evidence type="ECO:0000256" key="4">
    <source>
        <dbReference type="ARBA" id="ARBA00022705"/>
    </source>
</evidence>
<dbReference type="CDD" id="cd18139">
    <property type="entry name" value="HLD_clamp_RarA"/>
    <property type="match status" value="1"/>
</dbReference>
<sequence>MRTLHVNNSEFRWIGKGTTSLLKKKHEIHYKAFSIDDLKFEIGDFVLIREDESVDPEDPSHCYIGRIKDLYDNGDEYEPHIARVQWFSRVSDLPPFAQKLFDDFYEYELILENRSNYSDIIDADTIFNKCVVKFISPTDDCWLFEASNKDNETPTFFCRYKFAGTRLLPYIKSLESSSLQNSPISSKNISSRGKKTSTLPDSNKGQYCAVSTGTPEFPKVIIKKLDDRLLENRNVRIIVAEPHAKTIDDVADTLRKTLAFDEQEENFDKRPIIHSLNTPKQNQSDEKMETSSQSKDTPKKHSSITNISKRSLHNTPQRNSSLRSATGDLESGNSSKTSNSTPRKSFKTENSSNSPSLNKTPKTVKRSIKFSEDQEQAVTRSGRRVKKVDYFAQQNIVEECKSTLLTSTQKKNISKFIRSNYSEDSDSSSVYSLNVSSSSDEDSEADCLVKEKKNSCSSKKNPSNTPKVKCRAKKCLEFSIPERKTPLRRPQNVLEESRLRLHAAAVPKSLPCREEEYCDIYSFVKDCLSLQTGGCMYISGVPGTGKTATVHEVIRNLEEEKKNGDIPCFTFVEVNGMWMTDPYKCYVHIFKSLTGKTIASPQACNLLEKRFTERGPKKDAVILLVDELDRLWTRKQTVMYNIFDWPTKKHSKLIVLAIANTMDLPERLMMNRVASRLGLTRITFQPYNFKQLQEIIMNRIQELKVFDPDAVQFVARKVAAVSGDARRALAICRHATEIVERAHSSPSKKRKILIGMEHVDEAIQQMFSSPVIAFIKSSSKIAKLFLQGMLNEFIRTGSEETTLLKVSTHVVTVCKFEGLKPPSSSNISSICAKLATSHVILSDNFQNGIHMKLRLGVDPDDVNYALTGKGVSH</sequence>
<comment type="subcellular location">
    <subcellularLocation>
        <location evidence="1 11">Nucleus</location>
    </subcellularLocation>
</comment>
<evidence type="ECO:0000313" key="15">
    <source>
        <dbReference type="Proteomes" id="UP000887013"/>
    </source>
</evidence>
<evidence type="ECO:0000313" key="14">
    <source>
        <dbReference type="EMBL" id="GFT61485.1"/>
    </source>
</evidence>
<dbReference type="Pfam" id="PF09079">
    <property type="entry name" value="WHD_Cdc6"/>
    <property type="match status" value="1"/>
</dbReference>
<dbReference type="FunFam" id="1.10.8.60:FF:000062">
    <property type="entry name" value="Origin recognition complex subunit 1"/>
    <property type="match status" value="1"/>
</dbReference>
<feature type="region of interest" description="Disordered" evidence="12">
    <location>
        <begin position="265"/>
        <end position="383"/>
    </location>
</feature>
<evidence type="ECO:0000256" key="5">
    <source>
        <dbReference type="ARBA" id="ARBA00022723"/>
    </source>
</evidence>
<evidence type="ECO:0000256" key="1">
    <source>
        <dbReference type="ARBA" id="ARBA00004123"/>
    </source>
</evidence>
<evidence type="ECO:0000256" key="7">
    <source>
        <dbReference type="ARBA" id="ARBA00022840"/>
    </source>
</evidence>
<evidence type="ECO:0000256" key="2">
    <source>
        <dbReference type="ARBA" id="ARBA00008398"/>
    </source>
</evidence>
<keyword evidence="5" id="KW-0479">Metal-binding</keyword>
<dbReference type="GO" id="GO:0006270">
    <property type="term" value="P:DNA replication initiation"/>
    <property type="evidence" value="ECO:0007669"/>
    <property type="project" value="TreeGrafter"/>
</dbReference>
<feature type="domain" description="BAH" evidence="13">
    <location>
        <begin position="38"/>
        <end position="173"/>
    </location>
</feature>
<evidence type="ECO:0000256" key="12">
    <source>
        <dbReference type="SAM" id="MobiDB-lite"/>
    </source>
</evidence>
<dbReference type="GO" id="GO:0016887">
    <property type="term" value="F:ATP hydrolysis activity"/>
    <property type="evidence" value="ECO:0007669"/>
    <property type="project" value="InterPro"/>
</dbReference>
<keyword evidence="8" id="KW-0460">Magnesium</keyword>
<dbReference type="GO" id="GO:0005664">
    <property type="term" value="C:nuclear origin of replication recognition complex"/>
    <property type="evidence" value="ECO:0007669"/>
    <property type="project" value="TreeGrafter"/>
</dbReference>
<dbReference type="InterPro" id="IPR027417">
    <property type="entry name" value="P-loop_NTPase"/>
</dbReference>
<evidence type="ECO:0000259" key="13">
    <source>
        <dbReference type="PROSITE" id="PS51038"/>
    </source>
</evidence>
<organism evidence="14 15">
    <name type="scientific">Nephila pilipes</name>
    <name type="common">Giant wood spider</name>
    <name type="synonym">Nephila maculata</name>
    <dbReference type="NCBI Taxonomy" id="299642"/>
    <lineage>
        <taxon>Eukaryota</taxon>
        <taxon>Metazoa</taxon>
        <taxon>Ecdysozoa</taxon>
        <taxon>Arthropoda</taxon>
        <taxon>Chelicerata</taxon>
        <taxon>Arachnida</taxon>
        <taxon>Araneae</taxon>
        <taxon>Araneomorphae</taxon>
        <taxon>Entelegynae</taxon>
        <taxon>Araneoidea</taxon>
        <taxon>Nephilidae</taxon>
        <taxon>Nephila</taxon>
    </lineage>
</organism>
<accession>A0A8X6PB71</accession>
<keyword evidence="7 11" id="KW-0067">ATP-binding</keyword>
<reference evidence="14" key="1">
    <citation type="submission" date="2020-08" db="EMBL/GenBank/DDBJ databases">
        <title>Multicomponent nature underlies the extraordinary mechanical properties of spider dragline silk.</title>
        <authorList>
            <person name="Kono N."/>
            <person name="Nakamura H."/>
            <person name="Mori M."/>
            <person name="Yoshida Y."/>
            <person name="Ohtoshi R."/>
            <person name="Malay A.D."/>
            <person name="Moran D.A.P."/>
            <person name="Tomita M."/>
            <person name="Numata K."/>
            <person name="Arakawa K."/>
        </authorList>
    </citation>
    <scope>NUCLEOTIDE SEQUENCE</scope>
</reference>
<dbReference type="InterPro" id="IPR015163">
    <property type="entry name" value="Cdc6_C"/>
</dbReference>
<dbReference type="AlphaFoldDB" id="A0A8X6PB71"/>
<dbReference type="InterPro" id="IPR003959">
    <property type="entry name" value="ATPase_AAA_core"/>
</dbReference>
<dbReference type="InterPro" id="IPR043151">
    <property type="entry name" value="BAH_sf"/>
</dbReference>
<dbReference type="Proteomes" id="UP000887013">
    <property type="component" value="Unassembled WGS sequence"/>
</dbReference>
<dbReference type="GO" id="GO:0046872">
    <property type="term" value="F:metal ion binding"/>
    <property type="evidence" value="ECO:0007669"/>
    <property type="project" value="UniProtKB-KW"/>
</dbReference>
<keyword evidence="9 11" id="KW-0238">DNA-binding</keyword>
<dbReference type="SMART" id="SM00382">
    <property type="entry name" value="AAA"/>
    <property type="match status" value="1"/>
</dbReference>
<proteinExistence type="inferred from homology"/>
<dbReference type="GO" id="GO:0003688">
    <property type="term" value="F:DNA replication origin binding"/>
    <property type="evidence" value="ECO:0007669"/>
    <property type="project" value="TreeGrafter"/>
</dbReference>
<dbReference type="PANTHER" id="PTHR10763:SF23">
    <property type="entry name" value="ORIGIN RECOGNITION COMPLEX SUBUNIT 1"/>
    <property type="match status" value="1"/>
</dbReference>
<feature type="compositionally biased region" description="Polar residues" evidence="12">
    <location>
        <begin position="303"/>
        <end position="324"/>
    </location>
</feature>
<comment type="caution">
    <text evidence="14">The sequence shown here is derived from an EMBL/GenBank/DDBJ whole genome shotgun (WGS) entry which is preliminary data.</text>
</comment>
<keyword evidence="15" id="KW-1185">Reference proteome</keyword>
<evidence type="ECO:0000256" key="11">
    <source>
        <dbReference type="RuleBase" id="RU365058"/>
    </source>
</evidence>
<dbReference type="Pfam" id="PF01426">
    <property type="entry name" value="BAH"/>
    <property type="match status" value="1"/>
</dbReference>
<dbReference type="InterPro" id="IPR003593">
    <property type="entry name" value="AAA+_ATPase"/>
</dbReference>
<feature type="region of interest" description="Disordered" evidence="12">
    <location>
        <begin position="180"/>
        <end position="202"/>
    </location>
</feature>
<dbReference type="Gene3D" id="3.40.50.300">
    <property type="entry name" value="P-loop containing nucleotide triphosphate hydrolases"/>
    <property type="match status" value="1"/>
</dbReference>